<comment type="caution">
    <text evidence="1">The sequence shown here is derived from an EMBL/GenBank/DDBJ whole genome shotgun (WGS) entry which is preliminary data.</text>
</comment>
<dbReference type="Proteomes" id="UP001519363">
    <property type="component" value="Unassembled WGS sequence"/>
</dbReference>
<dbReference type="RefSeq" id="WP_086788896.1">
    <property type="nucleotide sequence ID" value="NZ_JAGIOO010000001.1"/>
</dbReference>
<name>A0ABS5AMB5_9PSEU</name>
<organism evidence="1 2">
    <name type="scientific">Crossiella equi</name>
    <dbReference type="NCBI Taxonomy" id="130796"/>
    <lineage>
        <taxon>Bacteria</taxon>
        <taxon>Bacillati</taxon>
        <taxon>Actinomycetota</taxon>
        <taxon>Actinomycetes</taxon>
        <taxon>Pseudonocardiales</taxon>
        <taxon>Pseudonocardiaceae</taxon>
        <taxon>Crossiella</taxon>
    </lineage>
</organism>
<sequence length="72" mass="7882">MNNFADSLYDIGEWDIAKEHGEAAVALLAQRESTPMLMIPVLITNARIAANRSPAEAVRLVRQDWATAGSDQ</sequence>
<reference evidence="1 2" key="1">
    <citation type="submission" date="2021-03" db="EMBL/GenBank/DDBJ databases">
        <title>Sequencing the genomes of 1000 actinobacteria strains.</title>
        <authorList>
            <person name="Klenk H.-P."/>
        </authorList>
    </citation>
    <scope>NUCLEOTIDE SEQUENCE [LARGE SCALE GENOMIC DNA]</scope>
    <source>
        <strain evidence="1 2">DSM 44580</strain>
    </source>
</reference>
<dbReference type="EMBL" id="JAGIOO010000001">
    <property type="protein sequence ID" value="MBP2477712.1"/>
    <property type="molecule type" value="Genomic_DNA"/>
</dbReference>
<gene>
    <name evidence="1" type="ORF">JOF53_006584</name>
</gene>
<evidence type="ECO:0000313" key="2">
    <source>
        <dbReference type="Proteomes" id="UP001519363"/>
    </source>
</evidence>
<accession>A0ABS5AMB5</accession>
<proteinExistence type="predicted"/>
<evidence type="ECO:0000313" key="1">
    <source>
        <dbReference type="EMBL" id="MBP2477712.1"/>
    </source>
</evidence>
<protein>
    <submittedName>
        <fullName evidence="1">Uncharacterized protein</fullName>
    </submittedName>
</protein>
<keyword evidence="2" id="KW-1185">Reference proteome</keyword>